<dbReference type="SMART" id="SM00342">
    <property type="entry name" value="HTH_ARAC"/>
    <property type="match status" value="1"/>
</dbReference>
<dbReference type="InterPro" id="IPR020449">
    <property type="entry name" value="Tscrpt_reg_AraC-type_HTH"/>
</dbReference>
<dbReference type="Gene3D" id="1.10.10.60">
    <property type="entry name" value="Homeodomain-like"/>
    <property type="match status" value="1"/>
</dbReference>
<feature type="domain" description="HTH araC/xylS-type" evidence="4">
    <location>
        <begin position="215"/>
        <end position="312"/>
    </location>
</feature>
<dbReference type="Pfam" id="PF12833">
    <property type="entry name" value="HTH_18"/>
    <property type="match status" value="1"/>
</dbReference>
<organism evidence="5 6">
    <name type="scientific">Aliiruegeria haliotis</name>
    <dbReference type="NCBI Taxonomy" id="1280846"/>
    <lineage>
        <taxon>Bacteria</taxon>
        <taxon>Pseudomonadati</taxon>
        <taxon>Pseudomonadota</taxon>
        <taxon>Alphaproteobacteria</taxon>
        <taxon>Rhodobacterales</taxon>
        <taxon>Roseobacteraceae</taxon>
        <taxon>Aliiruegeria</taxon>
    </lineage>
</organism>
<sequence>MPDWILPTQQGRTVGVLLFEQFSNHCLANAIEPLRAANGLLGDAVYRWEVLTLDGAPVTSSSGFDVAPSGRLAEATGDALVLLPSYGARRLATPACSRALRAAAQRFTTLVGLDMGSWLLAEAGLLDGHAATIHFDEFEAFAERFPEVEARRSRWVRDRDVWTAGGAMTSYELVVDYLSRSHGTALSLEIASLFMHSDADAPVIDVPSQRDRIVARALAEMEANIEEPLPIGTLARFVGCTQRQLEVRFERALGATPRAVYRRLRLNVARRLLVEARLGVAEIALRSGYSDASAFARAFRREHGRAPRDYRR</sequence>
<reference evidence="5 6" key="1">
    <citation type="submission" date="2018-03" db="EMBL/GenBank/DDBJ databases">
        <title>Genomic Encyclopedia of Archaeal and Bacterial Type Strains, Phase II (KMG-II): from individual species to whole genera.</title>
        <authorList>
            <person name="Goeker M."/>
        </authorList>
    </citation>
    <scope>NUCLEOTIDE SEQUENCE [LARGE SCALE GENOMIC DNA]</scope>
    <source>
        <strain evidence="5 6">DSM 29328</strain>
    </source>
</reference>
<dbReference type="Gene3D" id="3.40.50.880">
    <property type="match status" value="1"/>
</dbReference>
<dbReference type="RefSeq" id="WP_106205269.1">
    <property type="nucleotide sequence ID" value="NZ_PVTD01000004.1"/>
</dbReference>
<dbReference type="PROSITE" id="PS01124">
    <property type="entry name" value="HTH_ARAC_FAMILY_2"/>
    <property type="match status" value="1"/>
</dbReference>
<dbReference type="InterPro" id="IPR002818">
    <property type="entry name" value="DJ-1/PfpI"/>
</dbReference>
<dbReference type="SUPFAM" id="SSF46689">
    <property type="entry name" value="Homeodomain-like"/>
    <property type="match status" value="2"/>
</dbReference>
<dbReference type="PRINTS" id="PR00032">
    <property type="entry name" value="HTHARAC"/>
</dbReference>
<accession>A0A2T0RRR9</accession>
<dbReference type="GO" id="GO:0003700">
    <property type="term" value="F:DNA-binding transcription factor activity"/>
    <property type="evidence" value="ECO:0007669"/>
    <property type="project" value="InterPro"/>
</dbReference>
<dbReference type="PANTHER" id="PTHR43130:SF3">
    <property type="entry name" value="HTH-TYPE TRANSCRIPTIONAL REGULATOR RV1931C"/>
    <property type="match status" value="1"/>
</dbReference>
<proteinExistence type="predicted"/>
<dbReference type="PROSITE" id="PS00041">
    <property type="entry name" value="HTH_ARAC_FAMILY_1"/>
    <property type="match status" value="1"/>
</dbReference>
<dbReference type="CDD" id="cd03136">
    <property type="entry name" value="GATase1_AraC_ArgR_like"/>
    <property type="match status" value="1"/>
</dbReference>
<dbReference type="InterPro" id="IPR029062">
    <property type="entry name" value="Class_I_gatase-like"/>
</dbReference>
<dbReference type="InterPro" id="IPR052158">
    <property type="entry name" value="INH-QAR"/>
</dbReference>
<dbReference type="AlphaFoldDB" id="A0A2T0RRR9"/>
<evidence type="ECO:0000259" key="4">
    <source>
        <dbReference type="PROSITE" id="PS01124"/>
    </source>
</evidence>
<protein>
    <submittedName>
        <fullName evidence="5">AraC family transcriptional regulator with amidase-like domain</fullName>
    </submittedName>
</protein>
<dbReference type="OrthoDB" id="9793400at2"/>
<gene>
    <name evidence="5" type="ORF">CLV78_104344</name>
</gene>
<evidence type="ECO:0000256" key="3">
    <source>
        <dbReference type="ARBA" id="ARBA00023163"/>
    </source>
</evidence>
<name>A0A2T0RRR9_9RHOB</name>
<dbReference type="InterPro" id="IPR018060">
    <property type="entry name" value="HTH_AraC"/>
</dbReference>
<dbReference type="EMBL" id="PVTD01000004">
    <property type="protein sequence ID" value="PRY23851.1"/>
    <property type="molecule type" value="Genomic_DNA"/>
</dbReference>
<dbReference type="GO" id="GO:0043565">
    <property type="term" value="F:sequence-specific DNA binding"/>
    <property type="evidence" value="ECO:0007669"/>
    <property type="project" value="InterPro"/>
</dbReference>
<keyword evidence="6" id="KW-1185">Reference proteome</keyword>
<keyword evidence="3" id="KW-0804">Transcription</keyword>
<dbReference type="InterPro" id="IPR009057">
    <property type="entry name" value="Homeodomain-like_sf"/>
</dbReference>
<evidence type="ECO:0000256" key="1">
    <source>
        <dbReference type="ARBA" id="ARBA00023015"/>
    </source>
</evidence>
<evidence type="ECO:0000313" key="6">
    <source>
        <dbReference type="Proteomes" id="UP000239480"/>
    </source>
</evidence>
<dbReference type="PANTHER" id="PTHR43130">
    <property type="entry name" value="ARAC-FAMILY TRANSCRIPTIONAL REGULATOR"/>
    <property type="match status" value="1"/>
</dbReference>
<evidence type="ECO:0000256" key="2">
    <source>
        <dbReference type="ARBA" id="ARBA00023125"/>
    </source>
</evidence>
<keyword evidence="2" id="KW-0238">DNA-binding</keyword>
<dbReference type="Proteomes" id="UP000239480">
    <property type="component" value="Unassembled WGS sequence"/>
</dbReference>
<comment type="caution">
    <text evidence="5">The sequence shown here is derived from an EMBL/GenBank/DDBJ whole genome shotgun (WGS) entry which is preliminary data.</text>
</comment>
<dbReference type="Pfam" id="PF01965">
    <property type="entry name" value="DJ-1_PfpI"/>
    <property type="match status" value="1"/>
</dbReference>
<dbReference type="SUPFAM" id="SSF52317">
    <property type="entry name" value="Class I glutamine amidotransferase-like"/>
    <property type="match status" value="1"/>
</dbReference>
<dbReference type="InterPro" id="IPR018062">
    <property type="entry name" value="HTH_AraC-typ_CS"/>
</dbReference>
<keyword evidence="1" id="KW-0805">Transcription regulation</keyword>
<evidence type="ECO:0000313" key="5">
    <source>
        <dbReference type="EMBL" id="PRY23851.1"/>
    </source>
</evidence>